<evidence type="ECO:0000256" key="9">
    <source>
        <dbReference type="ARBA" id="ARBA00023098"/>
    </source>
</evidence>
<keyword evidence="4" id="KW-0153">Cholesterol metabolism</keyword>
<comment type="subcellular location">
    <subcellularLocation>
        <location evidence="1">Endomembrane system</location>
        <topology evidence="1">Multi-pass membrane protein</topology>
    </subcellularLocation>
</comment>
<keyword evidence="5 17" id="KW-0812">Transmembrane</keyword>
<keyword evidence="13" id="KW-0325">Glycoprotein</keyword>
<feature type="transmembrane region" description="Helical" evidence="17">
    <location>
        <begin position="1029"/>
        <end position="1051"/>
    </location>
</feature>
<feature type="transmembrane region" description="Helical" evidence="17">
    <location>
        <begin position="1430"/>
        <end position="1453"/>
    </location>
</feature>
<dbReference type="GO" id="GO:0008203">
    <property type="term" value="P:cholesterol metabolic process"/>
    <property type="evidence" value="ECO:0007669"/>
    <property type="project" value="UniProtKB-KW"/>
</dbReference>
<dbReference type="Gene3D" id="2.60.120.680">
    <property type="entry name" value="GOLD domain"/>
    <property type="match status" value="1"/>
</dbReference>
<feature type="transmembrane region" description="Helical" evidence="17">
    <location>
        <begin position="1987"/>
        <end position="2007"/>
    </location>
</feature>
<feature type="region of interest" description="Disordered" evidence="16">
    <location>
        <begin position="624"/>
        <end position="644"/>
    </location>
</feature>
<dbReference type="GO" id="GO:0005319">
    <property type="term" value="F:lipid transporter activity"/>
    <property type="evidence" value="ECO:0007669"/>
    <property type="project" value="InterPro"/>
</dbReference>
<dbReference type="Pfam" id="PF22314">
    <property type="entry name" value="NPC1_MLD"/>
    <property type="match status" value="1"/>
</dbReference>
<dbReference type="Pfam" id="PF12349">
    <property type="entry name" value="Sterol-sensing"/>
    <property type="match status" value="1"/>
</dbReference>
<feature type="domain" description="PRELI/MSF1" evidence="20">
    <location>
        <begin position="3"/>
        <end position="175"/>
    </location>
</feature>
<feature type="domain" description="SSD" evidence="18">
    <location>
        <begin position="1396"/>
        <end position="1561"/>
    </location>
</feature>
<dbReference type="SUPFAM" id="SSF52087">
    <property type="entry name" value="CRAL/TRIO domain"/>
    <property type="match status" value="1"/>
</dbReference>
<dbReference type="InterPro" id="IPR000731">
    <property type="entry name" value="SSD"/>
</dbReference>
<evidence type="ECO:0000256" key="2">
    <source>
        <dbReference type="ARBA" id="ARBA00005585"/>
    </source>
</evidence>
<dbReference type="GO" id="GO:0005886">
    <property type="term" value="C:plasma membrane"/>
    <property type="evidence" value="ECO:0007669"/>
    <property type="project" value="TreeGrafter"/>
</dbReference>
<keyword evidence="9" id="KW-0443">Lipid metabolism</keyword>
<evidence type="ECO:0000256" key="12">
    <source>
        <dbReference type="ARBA" id="ARBA00023166"/>
    </source>
</evidence>
<dbReference type="EMBL" id="CAJNOJ010000116">
    <property type="protein sequence ID" value="CAF1145558.1"/>
    <property type="molecule type" value="Genomic_DNA"/>
</dbReference>
<dbReference type="SUPFAM" id="SSF101576">
    <property type="entry name" value="Supernatant protein factor (SPF), C-terminal domain"/>
    <property type="match status" value="1"/>
</dbReference>
<evidence type="ECO:0000256" key="3">
    <source>
        <dbReference type="ARBA" id="ARBA00022448"/>
    </source>
</evidence>
<keyword evidence="8" id="KW-0445">Lipid transport</keyword>
<comment type="catalytic activity">
    <reaction evidence="15">
        <text>cholesterol(in) = cholesterol(out)</text>
        <dbReference type="Rhea" id="RHEA:39747"/>
        <dbReference type="ChEBI" id="CHEBI:16113"/>
    </reaction>
</comment>
<dbReference type="NCBIfam" id="TIGR00917">
    <property type="entry name" value="2A060601"/>
    <property type="match status" value="1"/>
</dbReference>
<feature type="transmembrane region" description="Helical" evidence="17">
    <location>
        <begin position="1459"/>
        <end position="1482"/>
    </location>
</feature>
<dbReference type="Pfam" id="PF04707">
    <property type="entry name" value="PRELI"/>
    <property type="match status" value="1"/>
</dbReference>
<dbReference type="PANTHER" id="PTHR45727">
    <property type="entry name" value="NPC INTRACELLULAR CHOLESTEROL TRANSPORTER 1"/>
    <property type="match status" value="1"/>
</dbReference>
<dbReference type="FunFam" id="1.20.1640.10:FF:000008">
    <property type="entry name" value="NPC intracellular cholesterol transporter 1"/>
    <property type="match status" value="1"/>
</dbReference>
<keyword evidence="14" id="KW-0753">Steroid metabolism</keyword>
<feature type="compositionally biased region" description="Low complexity" evidence="16">
    <location>
        <begin position="633"/>
        <end position="642"/>
    </location>
</feature>
<keyword evidence="7 17" id="KW-1133">Transmembrane helix</keyword>
<dbReference type="SMART" id="SM01100">
    <property type="entry name" value="CRAL_TRIO_N"/>
    <property type="match status" value="1"/>
</dbReference>
<dbReference type="SMART" id="SM00516">
    <property type="entry name" value="SEC14"/>
    <property type="match status" value="1"/>
</dbReference>
<evidence type="ECO:0000256" key="10">
    <source>
        <dbReference type="ARBA" id="ARBA00023136"/>
    </source>
</evidence>
<dbReference type="InterPro" id="IPR053958">
    <property type="entry name" value="HMGCR/SNAP/NPC1-like_SSD"/>
</dbReference>
<feature type="transmembrane region" description="Helical" evidence="17">
    <location>
        <begin position="1889"/>
        <end position="1910"/>
    </location>
</feature>
<evidence type="ECO:0000256" key="8">
    <source>
        <dbReference type="ARBA" id="ARBA00023055"/>
    </source>
</evidence>
<dbReference type="InterPro" id="IPR011074">
    <property type="entry name" value="CRAL/TRIO_N_dom"/>
</dbReference>
<feature type="transmembrane region" description="Helical" evidence="17">
    <location>
        <begin position="1098"/>
        <end position="1124"/>
    </location>
</feature>
<dbReference type="Pfam" id="PF00650">
    <property type="entry name" value="CRAL_TRIO"/>
    <property type="match status" value="1"/>
</dbReference>
<proteinExistence type="inferred from homology"/>
<dbReference type="GO" id="GO:0030299">
    <property type="term" value="P:intestinal cholesterol absorption"/>
    <property type="evidence" value="ECO:0007669"/>
    <property type="project" value="TreeGrafter"/>
</dbReference>
<keyword evidence="11" id="KW-1015">Disulfide bond</keyword>
<evidence type="ECO:0000256" key="4">
    <source>
        <dbReference type="ARBA" id="ARBA00022548"/>
    </source>
</evidence>
<evidence type="ECO:0000313" key="21">
    <source>
        <dbReference type="EMBL" id="CAF1145558.1"/>
    </source>
</evidence>
<dbReference type="Gene3D" id="3.40.525.10">
    <property type="entry name" value="CRAL-TRIO lipid binding domain"/>
    <property type="match status" value="1"/>
</dbReference>
<sequence length="2086" mass="236933">MVQKYQSPVRVYRYPFELIMAAYEKRFPTCPMIPVFLGSDITSEYHSEDGAVDIVERRCRLNIDAPYLLKRIVNVEHVIFLQKNHLDRRQRTLRIDACNESFSSRLDIKEFCQYYVHPDNDLWTCFEQSAFLDIKSFFGFESTVEKLAMKQYSANLSKGKEIIEYYINELANEGITSVPIWVEPASALLKSPDSESATTPAAAAATGATISVSDDPSLIAARRRLSSQDTSNIFIPSSPPKASGVTPTAAANFSALSDDLETLQADESSQEKRRNIDDEYIRRYIGQLDPFEESCLVQLRKWVAETHKGKLPNNSHLLRFLRARRFDIEKARESICHSLACTDSRSAITTSLNNSSRKKNCIDRLLIDYDTPEMIQRFFPGAWGGNDRDGRPIYIVRIGEIDVRGLMKAVHGDDTWIRHVVFLVEQGLKKCEENTKLFGKPINTVCVILDFENFSVKHLYRPVFRVISQISDTVEANYPETLGRMFLTRCPRLIPVLWTIINTFVEERTREKFAILKTDELIEYIDEINIPDFLGGQMPFQASSGGIVPRSCYTREDEPDKFDAESSLFGDNSYTVVSIKEGGAHEVAIPSMQKGDRLWYDFDLLKSECTFTIYRIGKLKSSEHEENDDHIHSSSSAQKSSSTIPASTIYEKPLVESTADDIVRLTQPIVYHDGDSVQQTYICQQSGNYVLQWRHSTSHHTSSPFDFISGSHKTKIMYHYERQSSTSLTSDVTSNGYINNEQQKELSPRQITFIMLKFSIFIFCFFLYHIVAEDGHCIWYDQCGRNSKGKLTNCEYNGTAKLLTDEIALQTLETACGMVYNEMYRLLYLGQNDTYTCCSSEQIATMADQFGMAKLMLGRCPSCYYNFRSLFCAMTCAANQSNYLSVVETGTSEKYPGRITVESINYTVADDFAQRILDSCRDVLYPGGNQHSLDTMCGRPYDKCTKESFMQYLGVDNPAVPFPIYILFQNDTTKSETYFNQTTFLCNEPLITQYENKTACGCLDCLKSCRPLPPDVPEKKFLIFNMDGWVVIAVICTVFLLIVFHGTMVILPTFRKRPTIIIEQPTEETSLLRVTVRTKKTGCLISIRRRTEQYLERIFFRLGLFCAQHPFIVLLTGTIVIAGLSSGLIKFQVTTDPVQLWSAKSSIARQQKDYFDKHFKPFYRTTQLIIVPDDQTFETFDYLSPPAPYAEYTFGPVFKLDFLSRVLDLQTKVLSLTADVHEKNRTVHLSDICFKPLEPDNENCTVFSILQYFQNSRENLYKRIGDDFFTWFDYTTHFISCSQAPTTTNDSLGLSCFGDFGGTINPFMVLGNYSDAAYANATALVITLVIENSNDPEKVQLAEAWEKVFLSFMKNFTEEQKSLRAAGEWNKTANFTVYYSAERSIEDELNRQSQSDILTIGISYTIMFLYVTLTLGHIRSWRTCLIDLKISVGFIGVLFVLLSVMSSIGFFSYCGIAGTLIIFEVIPFLVLAVGVDNIFIIVQHFEHMKDENYPSIDIRLATTISRIGPSILLTASSESIAFLLGALTPMPAVQIFSLYAFMAVLIDFLLQITCFVSVLALDARRQDSNRPDLCCCVPVSSTLPTDNPNEPKSKGILQQIFTKVWTPLVLGNTYVRALIFSIFITITCLSLSIIHRIPIGLDQKLSMPKDSYVLDYFYGLENYLSVGPPVYFVVNQDAIDYKNIREQDLLCGTSGCYSTSLLGQIGEALRQPKLYYLAQPPSSWLDDYFDWLQSTNDPPCCRINNQTHEFCPATLNDTLCLKCPITFQDNQRPSPDDFQRYIQYFLIDNPGEKCPKGGHAAYHDAVELINRTEVKTSYFMGFHSVLKTSKDFISAMRSANEIAKNISKTILNNQTRPYHDSNKLEDYPVFPYSVFYVFYDQYLTIWRDLIVNLIYSFTAVFLVTCILLGFDFHTAFLILLCVFMIIIDMFGVMYLWHIELNAVSVVNIVMSVGIAVEFCAHIARYFAVQSGETRLIRARIALAEMGSSVFSGITLTKIGGVVVLAFAKSQLFQVFYFRMYFALVIVGAMHGLLFLPILLSYFGPQSLEFYDEEKLARQVSATNTSLSSGININDDEGDICDSSRKL</sequence>
<dbReference type="GO" id="GO:0015485">
    <property type="term" value="F:cholesterol binding"/>
    <property type="evidence" value="ECO:0007669"/>
    <property type="project" value="TreeGrafter"/>
</dbReference>
<evidence type="ECO:0000256" key="11">
    <source>
        <dbReference type="ARBA" id="ARBA00023157"/>
    </source>
</evidence>
<evidence type="ECO:0000313" key="22">
    <source>
        <dbReference type="Proteomes" id="UP000663852"/>
    </source>
</evidence>
<keyword evidence="12" id="KW-1207">Sterol metabolism</keyword>
<evidence type="ECO:0000259" key="20">
    <source>
        <dbReference type="PROSITE" id="PS50904"/>
    </source>
</evidence>
<evidence type="ECO:0000256" key="6">
    <source>
        <dbReference type="ARBA" id="ARBA00022729"/>
    </source>
</evidence>
<dbReference type="Proteomes" id="UP000663852">
    <property type="component" value="Unassembled WGS sequence"/>
</dbReference>
<feature type="transmembrane region" description="Helical" evidence="17">
    <location>
        <begin position="1614"/>
        <end position="1634"/>
    </location>
</feature>
<keyword evidence="6" id="KW-0732">Signal</keyword>
<comment type="similarity">
    <text evidence="2">Belongs to the patched family.</text>
</comment>
<dbReference type="SUPFAM" id="SSF46938">
    <property type="entry name" value="CRAL/TRIO N-terminal domain"/>
    <property type="match status" value="1"/>
</dbReference>
<dbReference type="GO" id="GO:0015918">
    <property type="term" value="P:sterol transport"/>
    <property type="evidence" value="ECO:0007669"/>
    <property type="project" value="TreeGrafter"/>
</dbReference>
<dbReference type="GO" id="GO:0012505">
    <property type="term" value="C:endomembrane system"/>
    <property type="evidence" value="ECO:0007669"/>
    <property type="project" value="UniProtKB-SubCell"/>
</dbReference>
<feature type="transmembrane region" description="Helical" evidence="17">
    <location>
        <begin position="1538"/>
        <end position="1561"/>
    </location>
</feature>
<organism evidence="21 22">
    <name type="scientific">Adineta ricciae</name>
    <name type="common">Rotifer</name>
    <dbReference type="NCBI Taxonomy" id="249248"/>
    <lineage>
        <taxon>Eukaryota</taxon>
        <taxon>Metazoa</taxon>
        <taxon>Spiralia</taxon>
        <taxon>Gnathifera</taxon>
        <taxon>Rotifera</taxon>
        <taxon>Eurotatoria</taxon>
        <taxon>Bdelloidea</taxon>
        <taxon>Adinetida</taxon>
        <taxon>Adinetidae</taxon>
        <taxon>Adineta</taxon>
    </lineage>
</organism>
<dbReference type="InterPro" id="IPR036598">
    <property type="entry name" value="GOLD_dom_sf"/>
</dbReference>
<dbReference type="PROSITE" id="PS50156">
    <property type="entry name" value="SSD"/>
    <property type="match status" value="1"/>
</dbReference>
<dbReference type="PANTHER" id="PTHR45727:SF2">
    <property type="entry name" value="NPC INTRACELLULAR CHOLESTEROL TRANSPORTER 1"/>
    <property type="match status" value="1"/>
</dbReference>
<dbReference type="InterPro" id="IPR001251">
    <property type="entry name" value="CRAL-TRIO_dom"/>
</dbReference>
<evidence type="ECO:0000256" key="15">
    <source>
        <dbReference type="ARBA" id="ARBA00034049"/>
    </source>
</evidence>
<dbReference type="InterPro" id="IPR053956">
    <property type="entry name" value="NPC1_MLD"/>
</dbReference>
<dbReference type="Pfam" id="PF16414">
    <property type="entry name" value="NPC1_N"/>
    <property type="match status" value="1"/>
</dbReference>
<feature type="domain" description="CRAL-TRIO" evidence="19">
    <location>
        <begin position="371"/>
        <end position="542"/>
    </location>
</feature>
<dbReference type="InterPro" id="IPR004765">
    <property type="entry name" value="NPC1-like"/>
</dbReference>
<evidence type="ECO:0000259" key="18">
    <source>
        <dbReference type="PROSITE" id="PS50156"/>
    </source>
</evidence>
<comment type="caution">
    <text evidence="21">The sequence shown here is derived from an EMBL/GenBank/DDBJ whole genome shotgun (WGS) entry which is preliminary data.</text>
</comment>
<dbReference type="Gene3D" id="1.20.1640.10">
    <property type="entry name" value="Multidrug efflux transporter AcrB transmembrane domain"/>
    <property type="match status" value="2"/>
</dbReference>
<dbReference type="PROSITE" id="PS50191">
    <property type="entry name" value="CRAL_TRIO"/>
    <property type="match status" value="1"/>
</dbReference>
<keyword evidence="3" id="KW-0813">Transport</keyword>
<evidence type="ECO:0000256" key="14">
    <source>
        <dbReference type="ARBA" id="ARBA00023221"/>
    </source>
</evidence>
<name>A0A814SEZ3_ADIRI</name>
<evidence type="ECO:0000259" key="19">
    <source>
        <dbReference type="PROSITE" id="PS50191"/>
    </source>
</evidence>
<dbReference type="InterPro" id="IPR036865">
    <property type="entry name" value="CRAL-TRIO_dom_sf"/>
</dbReference>
<dbReference type="InterPro" id="IPR006797">
    <property type="entry name" value="PRELI/MSF1_dom"/>
</dbReference>
<dbReference type="InterPro" id="IPR036273">
    <property type="entry name" value="CRAL/TRIO_N_dom_sf"/>
</dbReference>
<evidence type="ECO:0000256" key="7">
    <source>
        <dbReference type="ARBA" id="ARBA00022989"/>
    </source>
</evidence>
<evidence type="ECO:0008006" key="23">
    <source>
        <dbReference type="Google" id="ProtNLM"/>
    </source>
</evidence>
<evidence type="ECO:0000256" key="16">
    <source>
        <dbReference type="SAM" id="MobiDB-lite"/>
    </source>
</evidence>
<protein>
    <recommendedName>
        <fullName evidence="23">Niemann-Pick C1 protein</fullName>
    </recommendedName>
</protein>
<dbReference type="OrthoDB" id="6510177at2759"/>
<evidence type="ECO:0000256" key="5">
    <source>
        <dbReference type="ARBA" id="ARBA00022692"/>
    </source>
</evidence>
<dbReference type="GO" id="GO:0042632">
    <property type="term" value="P:cholesterol homeostasis"/>
    <property type="evidence" value="ECO:0007669"/>
    <property type="project" value="TreeGrafter"/>
</dbReference>
<dbReference type="SUPFAM" id="SSF82866">
    <property type="entry name" value="Multidrug efflux transporter AcrB transmembrane domain"/>
    <property type="match status" value="2"/>
</dbReference>
<reference evidence="21" key="1">
    <citation type="submission" date="2021-02" db="EMBL/GenBank/DDBJ databases">
        <authorList>
            <person name="Nowell W R."/>
        </authorList>
    </citation>
    <scope>NUCLEOTIDE SEQUENCE</scope>
</reference>
<dbReference type="CDD" id="cd00170">
    <property type="entry name" value="SEC14"/>
    <property type="match status" value="1"/>
</dbReference>
<accession>A0A814SEZ3</accession>
<evidence type="ECO:0000256" key="13">
    <source>
        <dbReference type="ARBA" id="ARBA00023180"/>
    </source>
</evidence>
<evidence type="ECO:0000256" key="1">
    <source>
        <dbReference type="ARBA" id="ARBA00004127"/>
    </source>
</evidence>
<feature type="transmembrane region" description="Helical" evidence="17">
    <location>
        <begin position="1916"/>
        <end position="1936"/>
    </location>
</feature>
<feature type="transmembrane region" description="Helical" evidence="17">
    <location>
        <begin position="2019"/>
        <end position="2042"/>
    </location>
</feature>
<evidence type="ECO:0000256" key="17">
    <source>
        <dbReference type="SAM" id="Phobius"/>
    </source>
</evidence>
<feature type="transmembrane region" description="Helical" evidence="17">
    <location>
        <begin position="1948"/>
        <end position="1967"/>
    </location>
</feature>
<dbReference type="PROSITE" id="PS50904">
    <property type="entry name" value="PRELI_MSF1"/>
    <property type="match status" value="1"/>
</dbReference>
<feature type="transmembrane region" description="Helical" evidence="17">
    <location>
        <begin position="1397"/>
        <end position="1418"/>
    </location>
</feature>
<keyword evidence="10 17" id="KW-0472">Membrane</keyword>
<gene>
    <name evidence="21" type="ORF">EDS130_LOCUS22328</name>
</gene>
<dbReference type="InterPro" id="IPR032190">
    <property type="entry name" value="NPC1_N"/>
</dbReference>